<reference evidence="3 4" key="1">
    <citation type="submission" date="2021-03" db="EMBL/GenBank/DDBJ databases">
        <title>Genomic Encyclopedia of Type Strains, Phase IV (KMG-IV): sequencing the most valuable type-strain genomes for metagenomic binning, comparative biology and taxonomic classification.</title>
        <authorList>
            <person name="Goeker M."/>
        </authorList>
    </citation>
    <scope>NUCLEOTIDE SEQUENCE [LARGE SCALE GENOMIC DNA]</scope>
    <source>
        <strain evidence="3 4">DSM 24950</strain>
    </source>
</reference>
<evidence type="ECO:0000313" key="3">
    <source>
        <dbReference type="EMBL" id="MBP1961994.1"/>
    </source>
</evidence>
<dbReference type="InterPro" id="IPR009875">
    <property type="entry name" value="PilZ_domain"/>
</dbReference>
<name>A0ABS4HTR3_9BACL</name>
<keyword evidence="3" id="KW-0282">Flagellum</keyword>
<gene>
    <name evidence="3" type="ORF">J2Z65_001192</name>
</gene>
<keyword evidence="3" id="KW-0966">Cell projection</keyword>
<evidence type="ECO:0000259" key="1">
    <source>
        <dbReference type="Pfam" id="PF07238"/>
    </source>
</evidence>
<feature type="domain" description="Type III secretion system flagellar brake protein YcgR PilZN" evidence="2">
    <location>
        <begin position="4"/>
        <end position="93"/>
    </location>
</feature>
<protein>
    <submittedName>
        <fullName evidence="3">C-di-GMP-binding flagellar brake protein YcgR</fullName>
    </submittedName>
</protein>
<dbReference type="Pfam" id="PF12945">
    <property type="entry name" value="PilZNR"/>
    <property type="match status" value="1"/>
</dbReference>
<dbReference type="SUPFAM" id="SSF141371">
    <property type="entry name" value="PilZ domain-like"/>
    <property type="match status" value="1"/>
</dbReference>
<keyword evidence="4" id="KW-1185">Reference proteome</keyword>
<dbReference type="Gene3D" id="2.40.10.220">
    <property type="entry name" value="predicted glycosyltransferase like domains"/>
    <property type="match status" value="1"/>
</dbReference>
<dbReference type="Pfam" id="PF07238">
    <property type="entry name" value="PilZ"/>
    <property type="match status" value="1"/>
</dbReference>
<comment type="caution">
    <text evidence="3">The sequence shown here is derived from an EMBL/GenBank/DDBJ whole genome shotgun (WGS) entry which is preliminary data.</text>
</comment>
<organism evidence="3 4">
    <name type="scientific">Paenibacillus aceris</name>
    <dbReference type="NCBI Taxonomy" id="869555"/>
    <lineage>
        <taxon>Bacteria</taxon>
        <taxon>Bacillati</taxon>
        <taxon>Bacillota</taxon>
        <taxon>Bacilli</taxon>
        <taxon>Bacillales</taxon>
        <taxon>Paenibacillaceae</taxon>
        <taxon>Paenibacillus</taxon>
    </lineage>
</organism>
<dbReference type="Proteomes" id="UP001519344">
    <property type="component" value="Unassembled WGS sequence"/>
</dbReference>
<feature type="domain" description="PilZ" evidence="1">
    <location>
        <begin position="102"/>
        <end position="209"/>
    </location>
</feature>
<dbReference type="EMBL" id="JAGGKV010000002">
    <property type="protein sequence ID" value="MBP1961994.1"/>
    <property type="molecule type" value="Genomic_DNA"/>
</dbReference>
<sequence length="217" mass="25067">MLPKVNQILHIQVNSIDEEESKIEYRSRIADVTDTSIVIEIPMNEQTRRLKKLYHGDELNTFFVGQGGVKNYFTTTVTGYREDVIRLVELHKPEPEAITQVQRRNFLRVPAELEIAVKLSDQIQFIGVTEDVGGGGISFVCDRQIPIGMNMAVSCWLLVPFKNGNIEHIPFNGEVVRVKQLETGKQLAMLSFVDILDRERQKLIRFCFERQMDFRKR</sequence>
<evidence type="ECO:0000313" key="4">
    <source>
        <dbReference type="Proteomes" id="UP001519344"/>
    </source>
</evidence>
<evidence type="ECO:0000259" key="2">
    <source>
        <dbReference type="Pfam" id="PF12945"/>
    </source>
</evidence>
<dbReference type="InterPro" id="IPR009926">
    <property type="entry name" value="T3SS_YcgR_PilZN"/>
</dbReference>
<keyword evidence="3" id="KW-0969">Cilium</keyword>
<proteinExistence type="predicted"/>
<accession>A0ABS4HTR3</accession>